<proteinExistence type="inferred from homology"/>
<evidence type="ECO:0000256" key="2">
    <source>
        <dbReference type="ARBA" id="ARBA00022763"/>
    </source>
</evidence>
<dbReference type="RefSeq" id="WP_089531484.1">
    <property type="nucleotide sequence ID" value="NZ_CP022437.1"/>
</dbReference>
<dbReference type="KEGG" id="vne:CFK40_06180"/>
<evidence type="ECO:0000313" key="6">
    <source>
        <dbReference type="EMBL" id="ASN04633.1"/>
    </source>
</evidence>
<dbReference type="EMBL" id="CP022437">
    <property type="protein sequence ID" value="ASN04633.1"/>
    <property type="molecule type" value="Genomic_DNA"/>
</dbReference>
<dbReference type="OrthoDB" id="9794313at2"/>
<dbReference type="FunFam" id="3.10.300.10:FF:000001">
    <property type="entry name" value="Putative 3-methyladenine DNA glycosylase"/>
    <property type="match status" value="1"/>
</dbReference>
<dbReference type="PANTHER" id="PTHR10429:SF0">
    <property type="entry name" value="DNA-3-METHYLADENINE GLYCOSYLASE"/>
    <property type="match status" value="1"/>
</dbReference>
<dbReference type="PANTHER" id="PTHR10429">
    <property type="entry name" value="DNA-3-METHYLADENINE GLYCOSYLASE"/>
    <property type="match status" value="1"/>
</dbReference>
<keyword evidence="4 5" id="KW-0234">DNA repair</keyword>
<dbReference type="CDD" id="cd00540">
    <property type="entry name" value="AAG"/>
    <property type="match status" value="1"/>
</dbReference>
<organism evidence="6 7">
    <name type="scientific">Virgibacillus necropolis</name>
    <dbReference type="NCBI Taxonomy" id="163877"/>
    <lineage>
        <taxon>Bacteria</taxon>
        <taxon>Bacillati</taxon>
        <taxon>Bacillota</taxon>
        <taxon>Bacilli</taxon>
        <taxon>Bacillales</taxon>
        <taxon>Bacillaceae</taxon>
        <taxon>Virgibacillus</taxon>
    </lineage>
</organism>
<dbReference type="GO" id="GO:0003677">
    <property type="term" value="F:DNA binding"/>
    <property type="evidence" value="ECO:0007669"/>
    <property type="project" value="InterPro"/>
</dbReference>
<dbReference type="InterPro" id="IPR011034">
    <property type="entry name" value="Formyl_transferase-like_C_sf"/>
</dbReference>
<dbReference type="HAMAP" id="MF_00527">
    <property type="entry name" value="3MGH"/>
    <property type="match status" value="1"/>
</dbReference>
<dbReference type="SUPFAM" id="SSF50486">
    <property type="entry name" value="FMT C-terminal domain-like"/>
    <property type="match status" value="1"/>
</dbReference>
<protein>
    <recommendedName>
        <fullName evidence="5">Putative 3-methyladenine DNA glycosylase</fullName>
        <ecNumber evidence="5">3.2.2.-</ecNumber>
    </recommendedName>
</protein>
<accession>A0A221MAG5</accession>
<keyword evidence="3 5" id="KW-0378">Hydrolase</keyword>
<keyword evidence="2 5" id="KW-0227">DNA damage</keyword>
<dbReference type="Gene3D" id="3.10.300.10">
    <property type="entry name" value="Methylpurine-DNA glycosylase (MPG)"/>
    <property type="match status" value="1"/>
</dbReference>
<dbReference type="GO" id="GO:0003905">
    <property type="term" value="F:alkylbase DNA N-glycosylase activity"/>
    <property type="evidence" value="ECO:0007669"/>
    <property type="project" value="InterPro"/>
</dbReference>
<keyword evidence="7" id="KW-1185">Reference proteome</keyword>
<evidence type="ECO:0000256" key="1">
    <source>
        <dbReference type="ARBA" id="ARBA00009232"/>
    </source>
</evidence>
<dbReference type="AlphaFoldDB" id="A0A221MAG5"/>
<name>A0A221MAG5_9BACI</name>
<dbReference type="Proteomes" id="UP000204391">
    <property type="component" value="Chromosome"/>
</dbReference>
<gene>
    <name evidence="6" type="ORF">CFK40_06180</name>
</gene>
<sequence length="196" mass="21612">MLRPLSKDFYNQPTLDLAKALLGCQLIKETPEGSASGIIVETEGYMGPDDQAAHSFGNRRTKRTEIMFGEPGITYTYSMHTHCLVNVVSGAIGRPEAVLIRAVEPVTGQELMAERRPKAKNQFQWTNGPGKLTKALGITMSDYGHPLNKAPLQIAEGQQIDDTQIVTGPRIGIHNSGEAVHYPWRFYVKGSKFISK</sequence>
<evidence type="ECO:0000256" key="4">
    <source>
        <dbReference type="ARBA" id="ARBA00023204"/>
    </source>
</evidence>
<comment type="similarity">
    <text evidence="1 5">Belongs to the DNA glycosylase MPG family.</text>
</comment>
<dbReference type="GO" id="GO:0006284">
    <property type="term" value="P:base-excision repair"/>
    <property type="evidence" value="ECO:0007669"/>
    <property type="project" value="InterPro"/>
</dbReference>
<evidence type="ECO:0000256" key="5">
    <source>
        <dbReference type="HAMAP-Rule" id="MF_00527"/>
    </source>
</evidence>
<dbReference type="Pfam" id="PF02245">
    <property type="entry name" value="Pur_DNA_glyco"/>
    <property type="match status" value="1"/>
</dbReference>
<evidence type="ECO:0000256" key="3">
    <source>
        <dbReference type="ARBA" id="ARBA00022801"/>
    </source>
</evidence>
<dbReference type="InterPro" id="IPR036995">
    <property type="entry name" value="MPG_sf"/>
</dbReference>
<evidence type="ECO:0000313" key="7">
    <source>
        <dbReference type="Proteomes" id="UP000204391"/>
    </source>
</evidence>
<reference evidence="6 7" key="1">
    <citation type="journal article" date="2003" name="Int. J. Syst. Evol. Microbiol.">
        <title>Virgibacillus carmonensis sp. nov., Virgibacillus necropolis sp. nov. and Virgibacillus picturae sp. nov., three novel species isolated from deteriorated mural paintings, transfer of the species of the genus salibacillus to Virgibacillus, as Virgibacillus marismortui comb. nov. and Virgibacillus salexigens comb. nov., and emended description of the genus Virgibacillus.</title>
        <authorList>
            <person name="Heyrman J."/>
            <person name="Logan N.A."/>
            <person name="Busse H.J."/>
            <person name="Balcaen A."/>
            <person name="Lebbe L."/>
            <person name="Rodriguez-Diaz M."/>
            <person name="Swings J."/>
            <person name="De Vos P."/>
        </authorList>
    </citation>
    <scope>NUCLEOTIDE SEQUENCE [LARGE SCALE GENOMIC DNA]</scope>
    <source>
        <strain evidence="6 7">LMG 19488</strain>
    </source>
</reference>
<dbReference type="NCBIfam" id="NF002002">
    <property type="entry name" value="PRK00802.1-2"/>
    <property type="match status" value="1"/>
</dbReference>
<dbReference type="NCBIfam" id="TIGR00567">
    <property type="entry name" value="3mg"/>
    <property type="match status" value="1"/>
</dbReference>
<dbReference type="InterPro" id="IPR003180">
    <property type="entry name" value="MPG"/>
</dbReference>
<dbReference type="EC" id="3.2.2.-" evidence="5"/>